<evidence type="ECO:0000313" key="3">
    <source>
        <dbReference type="Proteomes" id="UP000000560"/>
    </source>
</evidence>
<dbReference type="Gene3D" id="2.60.40.640">
    <property type="match status" value="1"/>
</dbReference>
<dbReference type="AlphaFoldDB" id="Q5AVB3"/>
<dbReference type="RefSeq" id="XP_681036.1">
    <property type="nucleotide sequence ID" value="XM_675944.1"/>
</dbReference>
<dbReference type="HOGENOM" id="CLU_611070_0_0_1"/>
<dbReference type="InterPro" id="IPR024391">
    <property type="entry name" value="LDB19_N"/>
</dbReference>
<reference evidence="3" key="2">
    <citation type="journal article" date="2009" name="Fungal Genet. Biol.">
        <title>The 2008 update of the Aspergillus nidulans genome annotation: a community effort.</title>
        <authorList>
            <person name="Wortman J.R."/>
            <person name="Gilsenan J.M."/>
            <person name="Joardar V."/>
            <person name="Deegan J."/>
            <person name="Clutterbuck J."/>
            <person name="Andersen M.R."/>
            <person name="Archer D."/>
            <person name="Bencina M."/>
            <person name="Braus G."/>
            <person name="Coutinho P."/>
            <person name="von Dohren H."/>
            <person name="Doonan J."/>
            <person name="Driessen A.J."/>
            <person name="Durek P."/>
            <person name="Espeso E."/>
            <person name="Fekete E."/>
            <person name="Flipphi M."/>
            <person name="Estrada C.G."/>
            <person name="Geysens S."/>
            <person name="Goldman G."/>
            <person name="de Groot P.W."/>
            <person name="Hansen K."/>
            <person name="Harris S.D."/>
            <person name="Heinekamp T."/>
            <person name="Helmstaedt K."/>
            <person name="Henrissat B."/>
            <person name="Hofmann G."/>
            <person name="Homan T."/>
            <person name="Horio T."/>
            <person name="Horiuchi H."/>
            <person name="James S."/>
            <person name="Jones M."/>
            <person name="Karaffa L."/>
            <person name="Karanyi Z."/>
            <person name="Kato M."/>
            <person name="Keller N."/>
            <person name="Kelly D.E."/>
            <person name="Kiel J.A."/>
            <person name="Kim J.M."/>
            <person name="van der Klei I.J."/>
            <person name="Klis F.M."/>
            <person name="Kovalchuk A."/>
            <person name="Krasevec N."/>
            <person name="Kubicek C.P."/>
            <person name="Liu B."/>
            <person name="Maccabe A."/>
            <person name="Meyer V."/>
            <person name="Mirabito P."/>
            <person name="Miskei M."/>
            <person name="Mos M."/>
            <person name="Mullins J."/>
            <person name="Nelson D.R."/>
            <person name="Nielsen J."/>
            <person name="Oakley B.R."/>
            <person name="Osmani S.A."/>
            <person name="Pakula T."/>
            <person name="Paszewski A."/>
            <person name="Paulsen I."/>
            <person name="Pilsyk S."/>
            <person name="Pocsi I."/>
            <person name="Punt P.J."/>
            <person name="Ram A.F."/>
            <person name="Ren Q."/>
            <person name="Robellet X."/>
            <person name="Robson G."/>
            <person name="Seiboth B."/>
            <person name="van Solingen P."/>
            <person name="Specht T."/>
            <person name="Sun J."/>
            <person name="Taheri-Talesh N."/>
            <person name="Takeshita N."/>
            <person name="Ussery D."/>
            <person name="vanKuyk P.A."/>
            <person name="Visser H."/>
            <person name="van de Vondervoort P.J."/>
            <person name="de Vries R.P."/>
            <person name="Walton J."/>
            <person name="Xiang X."/>
            <person name="Xiong Y."/>
            <person name="Zeng A.P."/>
            <person name="Brandt B.W."/>
            <person name="Cornell M.J."/>
            <person name="van den Hondel C.A."/>
            <person name="Visser J."/>
            <person name="Oliver S.G."/>
            <person name="Turner G."/>
        </authorList>
    </citation>
    <scope>GENOME REANNOTATION</scope>
    <source>
        <strain evidence="3">FGSC A4 / ATCC 38163 / CBS 112.46 / NRRL 194 / M139</strain>
    </source>
</reference>
<evidence type="ECO:0000313" key="2">
    <source>
        <dbReference type="EMBL" id="CBF80067.1"/>
    </source>
</evidence>
<dbReference type="Pfam" id="PF13002">
    <property type="entry name" value="LDB19"/>
    <property type="match status" value="1"/>
</dbReference>
<name>Q5AVB3_EMENI</name>
<sequence length="415" mass="46205">MESYTVNLTIPNTHLLVDGESTAPIPGSVSVSPATSAFASPVSAVCRPEITVKLVRLVSSRRPRPPFPGNETSSKTLPWRRMTAQVQSFPSQIPNAQSQTLAKCIIWHSLDVTSLDFQERKFSFSLPIPGNIPPTADTALGTVSYTITATVRLASSVSVQDSQPIRIRRAAPPEPVWHIRAYPGSPVVTELCIAPCPPETKSTGRQTQYDIEWQAKSTILDGERESEIKYVVAEEVRWQVDETVKCLSLARQENRTNRRKIVRSQERTRQICQGAIAGRWLAGSGRKDRPGEAGAGGRIEIPFQVHIPTAIDEIDASSYFGDPECVHGEEMDEMETLAITVRHRLHLEVFTGEDTFHRETGDLVERRRRVRSYKAVFSLPVREVAETDFLNQLRAATGLPMYEDPYPALPEYSGE</sequence>
<organism evidence="2 3">
    <name type="scientific">Emericella nidulans (strain FGSC A4 / ATCC 38163 / CBS 112.46 / NRRL 194 / M139)</name>
    <name type="common">Aspergillus nidulans</name>
    <dbReference type="NCBI Taxonomy" id="227321"/>
    <lineage>
        <taxon>Eukaryota</taxon>
        <taxon>Fungi</taxon>
        <taxon>Dikarya</taxon>
        <taxon>Ascomycota</taxon>
        <taxon>Pezizomycotina</taxon>
        <taxon>Eurotiomycetes</taxon>
        <taxon>Eurotiomycetidae</taxon>
        <taxon>Eurotiales</taxon>
        <taxon>Aspergillaceae</taxon>
        <taxon>Aspergillus</taxon>
        <taxon>Aspergillus subgen. Nidulantes</taxon>
    </lineage>
</organism>
<reference evidence="3" key="1">
    <citation type="journal article" date="2005" name="Nature">
        <title>Sequencing of Aspergillus nidulans and comparative analysis with A. fumigatus and A. oryzae.</title>
        <authorList>
            <person name="Galagan J.E."/>
            <person name="Calvo S.E."/>
            <person name="Cuomo C."/>
            <person name="Ma L.J."/>
            <person name="Wortman J.R."/>
            <person name="Batzoglou S."/>
            <person name="Lee S.I."/>
            <person name="Basturkmen M."/>
            <person name="Spevak C.C."/>
            <person name="Clutterbuck J."/>
            <person name="Kapitonov V."/>
            <person name="Jurka J."/>
            <person name="Scazzocchio C."/>
            <person name="Farman M."/>
            <person name="Butler J."/>
            <person name="Purcell S."/>
            <person name="Harris S."/>
            <person name="Braus G.H."/>
            <person name="Draht O."/>
            <person name="Busch S."/>
            <person name="D'Enfert C."/>
            <person name="Bouchier C."/>
            <person name="Goldman G.H."/>
            <person name="Bell-Pedersen D."/>
            <person name="Griffiths-Jones S."/>
            <person name="Doonan J.H."/>
            <person name="Yu J."/>
            <person name="Vienken K."/>
            <person name="Pain A."/>
            <person name="Freitag M."/>
            <person name="Selker E.U."/>
            <person name="Archer D.B."/>
            <person name="Penalva M.A."/>
            <person name="Oakley B.R."/>
            <person name="Momany M."/>
            <person name="Tanaka T."/>
            <person name="Kumagai T."/>
            <person name="Asai K."/>
            <person name="Machida M."/>
            <person name="Nierman W.C."/>
            <person name="Denning D.W."/>
            <person name="Caddick M."/>
            <person name="Hynes M."/>
            <person name="Paoletti M."/>
            <person name="Fischer R."/>
            <person name="Miller B."/>
            <person name="Dyer P."/>
            <person name="Sachs M.S."/>
            <person name="Osmani S.A."/>
            <person name="Birren B.W."/>
        </authorList>
    </citation>
    <scope>NUCLEOTIDE SEQUENCE [LARGE SCALE GENOMIC DNA]</scope>
    <source>
        <strain evidence="3">FGSC A4 / ATCC 38163 / CBS 112.46 / NRRL 194 / M139</strain>
    </source>
</reference>
<dbReference type="OMA" id="ATIHTHW"/>
<dbReference type="GeneID" id="2869556"/>
<proteinExistence type="predicted"/>
<accession>C8VDN6</accession>
<gene>
    <name evidence="2" type="ORF">ANIA_07767</name>
</gene>
<dbReference type="OrthoDB" id="3922101at2759"/>
<protein>
    <recommendedName>
        <fullName evidence="1">LDB19 N-terminal domain-containing protein</fullName>
    </recommendedName>
</protein>
<evidence type="ECO:0000259" key="1">
    <source>
        <dbReference type="Pfam" id="PF13002"/>
    </source>
</evidence>
<dbReference type="Proteomes" id="UP000000560">
    <property type="component" value="Chromosome IV"/>
</dbReference>
<dbReference type="InParanoid" id="Q5AVB3"/>
<accession>Q5AVB3</accession>
<dbReference type="EMBL" id="BN001304">
    <property type="protein sequence ID" value="CBF80067.1"/>
    <property type="molecule type" value="Genomic_DNA"/>
</dbReference>
<dbReference type="KEGG" id="ani:ANIA_07767"/>
<feature type="domain" description="LDB19 N-terminal" evidence="1">
    <location>
        <begin position="115"/>
        <end position="191"/>
    </location>
</feature>
<keyword evidence="3" id="KW-1185">Reference proteome</keyword>
<dbReference type="STRING" id="227321.Q5AVB3"/>
<dbReference type="InterPro" id="IPR014752">
    <property type="entry name" value="Arrestin-like_C"/>
</dbReference>